<dbReference type="NCBIfam" id="TIGR02304">
    <property type="entry name" value="aden_form_hyp"/>
    <property type="match status" value="1"/>
</dbReference>
<dbReference type="KEGG" id="agf:ET445_07510"/>
<evidence type="ECO:0000256" key="1">
    <source>
        <dbReference type="SAM" id="MobiDB-lite"/>
    </source>
</evidence>
<evidence type="ECO:0000313" key="3">
    <source>
        <dbReference type="Proteomes" id="UP000291259"/>
    </source>
</evidence>
<protein>
    <submittedName>
        <fullName evidence="2">Adenylate synthase</fullName>
    </submittedName>
</protein>
<evidence type="ECO:0000313" key="2">
    <source>
        <dbReference type="EMBL" id="QAY73215.1"/>
    </source>
</evidence>
<dbReference type="EMBL" id="CP035491">
    <property type="protein sequence ID" value="QAY73215.1"/>
    <property type="molecule type" value="Genomic_DNA"/>
</dbReference>
<proteinExistence type="predicted"/>
<dbReference type="AlphaFoldDB" id="A0A4P6FBR2"/>
<gene>
    <name evidence="2" type="ORF">ET445_07510</name>
</gene>
<dbReference type="InterPro" id="IPR042099">
    <property type="entry name" value="ANL_N_sf"/>
</dbReference>
<accession>A0A4P6FBR2</accession>
<dbReference type="PANTHER" id="PTHR36932:SF1">
    <property type="entry name" value="CAPSULAR POLYSACCHARIDE BIOSYNTHESIS PROTEIN"/>
    <property type="match status" value="1"/>
</dbReference>
<dbReference type="InterPro" id="IPR053158">
    <property type="entry name" value="CapK_Type1_Caps_Biosynth"/>
</dbReference>
<feature type="region of interest" description="Disordered" evidence="1">
    <location>
        <begin position="1"/>
        <end position="20"/>
    </location>
</feature>
<dbReference type="InterPro" id="IPR012685">
    <property type="entry name" value="CHP02304_F390_synth-rel"/>
</dbReference>
<dbReference type="OrthoDB" id="580775at2"/>
<sequence length="464" mass="51041">MWTARGRAARPPLSCSDALSTRPGAAHRARSLRGCAVGVRLGGARGLERRTRRGIRRLLDTRLATVAFYDGRARTLDALPIVDKATVRERFVDFNVPRVTLEQALAHATDAEERRDFRDELPGGITVGLSSGTSGRPGVFLVSERERMLWAGTVLGRLLDSVSVRQLVTPWARPVRIAFALRANSTLYEAVTSRRLRFGFVDLVAPFDEVRAAVQRVDPDVLVAPSTVLGALAKAALETAEPGALHITPRLVIAVAEVLDDDTAALVLRAWGVRPRRVYQATEGLLALDCAHGNLHLNERHVHVEPEWLDLDERRFSPIVTDLTRTTQLVVRYRLDDVLRVPAEPVECPCGDPSLVLEAVEGRADETIVVADGRGGEASVFPDAVRRALAVAGASDWSIRWGDGALELALRDDRRETRTAAEWALERLFETLRLPVPEIVAAAWRAPEAGAKTVRIRRKERADV</sequence>
<dbReference type="SUPFAM" id="SSF56801">
    <property type="entry name" value="Acetyl-CoA synthetase-like"/>
    <property type="match status" value="1"/>
</dbReference>
<name>A0A4P6FBR2_9MICO</name>
<dbReference type="Proteomes" id="UP000291259">
    <property type="component" value="Chromosome"/>
</dbReference>
<reference evidence="2 3" key="1">
    <citation type="submission" date="2019-01" db="EMBL/GenBank/DDBJ databases">
        <title>Genome sequencing of strain FW100M-8.</title>
        <authorList>
            <person name="Heo J."/>
            <person name="Kim S.-J."/>
            <person name="Kim J.-S."/>
            <person name="Hong S.-B."/>
            <person name="Kwon S.-W."/>
        </authorList>
    </citation>
    <scope>NUCLEOTIDE SEQUENCE [LARGE SCALE GENOMIC DNA]</scope>
    <source>
        <strain evidence="2 3">FW100M-8</strain>
    </source>
</reference>
<dbReference type="PANTHER" id="PTHR36932">
    <property type="entry name" value="CAPSULAR POLYSACCHARIDE BIOSYNTHESIS PROTEIN"/>
    <property type="match status" value="1"/>
</dbReference>
<organism evidence="2 3">
    <name type="scientific">Agromyces protaetiae</name>
    <dbReference type="NCBI Taxonomy" id="2509455"/>
    <lineage>
        <taxon>Bacteria</taxon>
        <taxon>Bacillati</taxon>
        <taxon>Actinomycetota</taxon>
        <taxon>Actinomycetes</taxon>
        <taxon>Micrococcales</taxon>
        <taxon>Microbacteriaceae</taxon>
        <taxon>Agromyces</taxon>
    </lineage>
</organism>
<dbReference type="Gene3D" id="3.40.50.12780">
    <property type="entry name" value="N-terminal domain of ligase-like"/>
    <property type="match status" value="1"/>
</dbReference>
<keyword evidence="3" id="KW-1185">Reference proteome</keyword>